<proteinExistence type="inferred from homology"/>
<gene>
    <name evidence="5" type="ORF">AUR64_06345</name>
</gene>
<dbReference type="SUPFAM" id="SSF55920">
    <property type="entry name" value="Creatinase/aminopeptidase"/>
    <property type="match status" value="1"/>
</dbReference>
<keyword evidence="1 3" id="KW-0479">Metal-binding</keyword>
<dbReference type="Pfam" id="PF00557">
    <property type="entry name" value="Peptidase_M24"/>
    <property type="match status" value="1"/>
</dbReference>
<comment type="similarity">
    <text evidence="3">Belongs to the peptidase M24B family.</text>
</comment>
<sequence>MASWPDQPSTDYGFLNAALAEADADAFVAVGDRFDDDMRYLTRFSGPDRDYAFVFVGDTATLCAPALFEEQANREFSGDVVRMENVGDPAGERARAVLDDALDGTGTVLVPQGIPHDTALYLERGGYELQSTSAVTDARAVKTEEELDCLRRVQRATARGMARAEEILAEASAEGGELLWKGAPLSTERLRRQVNATLASYGVRDAGNTVIGAGPSCADLHFTGTDDIAPGETVLLDISPRGPHGYYGDLTRTFVVDGDGGWERRAYVAVEAAQTAAFDELESGAGVAASAVHREAAAEIAAYGFSVGEEPGFTHGTGHGVGVSLHEAPSLRADEPLEAGMVVTVEPGVYDSSQGGVRIEDLVVVTEDGYEVLAAYPTGIVPQKR</sequence>
<dbReference type="InterPro" id="IPR036005">
    <property type="entry name" value="Creatinase/aminopeptidase-like"/>
</dbReference>
<dbReference type="RefSeq" id="WP_058580848.1">
    <property type="nucleotide sequence ID" value="NZ_LOPU01000016.1"/>
</dbReference>
<comment type="caution">
    <text evidence="5">The sequence shown here is derived from an EMBL/GenBank/DDBJ whole genome shotgun (WGS) entry which is preliminary data.</text>
</comment>
<evidence type="ECO:0000313" key="6">
    <source>
        <dbReference type="Proteomes" id="UP000054387"/>
    </source>
</evidence>
<organism evidence="5 6">
    <name type="scientific">Haloprofundus marisrubri</name>
    <dbReference type="NCBI Taxonomy" id="1514971"/>
    <lineage>
        <taxon>Archaea</taxon>
        <taxon>Methanobacteriati</taxon>
        <taxon>Methanobacteriota</taxon>
        <taxon>Stenosarchaea group</taxon>
        <taxon>Halobacteria</taxon>
        <taxon>Halobacteriales</taxon>
        <taxon>Haloferacaceae</taxon>
        <taxon>Haloprofundus</taxon>
    </lineage>
</organism>
<dbReference type="InterPro" id="IPR001131">
    <property type="entry name" value="Peptidase_M24B_aminopep-P_CS"/>
</dbReference>
<dbReference type="InterPro" id="IPR000994">
    <property type="entry name" value="Pept_M24"/>
</dbReference>
<dbReference type="InterPro" id="IPR050659">
    <property type="entry name" value="Peptidase_M24B"/>
</dbReference>
<reference evidence="5 6" key="1">
    <citation type="submission" date="2015-12" db="EMBL/GenBank/DDBJ databases">
        <title>Haloprofundus marisrubri gen. nov., sp. nov., an extremely halophilic archaeon isolated from the Discovery deep brine-seawater interface in the Red Sea.</title>
        <authorList>
            <person name="Zhang G."/>
            <person name="Stingl U."/>
            <person name="Rashid M."/>
        </authorList>
    </citation>
    <scope>NUCLEOTIDE SEQUENCE [LARGE SCALE GENOMIC DNA]</scope>
    <source>
        <strain evidence="5 6">SB9</strain>
    </source>
</reference>
<dbReference type="EMBL" id="LOPU01000016">
    <property type="protein sequence ID" value="KTG11049.1"/>
    <property type="molecule type" value="Genomic_DNA"/>
</dbReference>
<keyword evidence="6" id="KW-1185">Reference proteome</keyword>
<dbReference type="PROSITE" id="PS00491">
    <property type="entry name" value="PROLINE_PEPTIDASE"/>
    <property type="match status" value="1"/>
</dbReference>
<protein>
    <submittedName>
        <fullName evidence="5">Peptidase M24</fullName>
    </submittedName>
</protein>
<dbReference type="Proteomes" id="UP000054387">
    <property type="component" value="Unassembled WGS sequence"/>
</dbReference>
<dbReference type="GO" id="GO:0016787">
    <property type="term" value="F:hydrolase activity"/>
    <property type="evidence" value="ECO:0007669"/>
    <property type="project" value="UniProtKB-KW"/>
</dbReference>
<feature type="domain" description="Peptidase M24" evidence="4">
    <location>
        <begin position="149"/>
        <end position="367"/>
    </location>
</feature>
<evidence type="ECO:0000256" key="3">
    <source>
        <dbReference type="RuleBase" id="RU000590"/>
    </source>
</evidence>
<evidence type="ECO:0000256" key="1">
    <source>
        <dbReference type="ARBA" id="ARBA00022723"/>
    </source>
</evidence>
<dbReference type="GO" id="GO:0046872">
    <property type="term" value="F:metal ion binding"/>
    <property type="evidence" value="ECO:0007669"/>
    <property type="project" value="UniProtKB-KW"/>
</dbReference>
<name>A0A0W1RD70_9EURY</name>
<dbReference type="AlphaFoldDB" id="A0A0W1RD70"/>
<accession>A0A0W1RD70</accession>
<dbReference type="PANTHER" id="PTHR46112:SF2">
    <property type="entry name" value="XAA-PRO AMINOPEPTIDASE P-RELATED"/>
    <property type="match status" value="1"/>
</dbReference>
<dbReference type="PANTHER" id="PTHR46112">
    <property type="entry name" value="AMINOPEPTIDASE"/>
    <property type="match status" value="1"/>
</dbReference>
<evidence type="ECO:0000313" key="5">
    <source>
        <dbReference type="EMBL" id="KTG11049.1"/>
    </source>
</evidence>
<evidence type="ECO:0000256" key="2">
    <source>
        <dbReference type="ARBA" id="ARBA00022801"/>
    </source>
</evidence>
<dbReference type="Gene3D" id="3.90.230.10">
    <property type="entry name" value="Creatinase/methionine aminopeptidase superfamily"/>
    <property type="match status" value="1"/>
</dbReference>
<dbReference type="STRING" id="1514971.AUR64_06345"/>
<keyword evidence="2" id="KW-0378">Hydrolase</keyword>
<evidence type="ECO:0000259" key="4">
    <source>
        <dbReference type="Pfam" id="PF00557"/>
    </source>
</evidence>